<dbReference type="Proteomes" id="UP000515211">
    <property type="component" value="Chromosome 3"/>
</dbReference>
<proteinExistence type="inferred from homology"/>
<evidence type="ECO:0000259" key="2">
    <source>
        <dbReference type="Pfam" id="PF05970"/>
    </source>
</evidence>
<keyword evidence="1" id="KW-0547">Nucleotide-binding</keyword>
<dbReference type="GO" id="GO:0005524">
    <property type="term" value="F:ATP binding"/>
    <property type="evidence" value="ECO:0007669"/>
    <property type="project" value="UniProtKB-KW"/>
</dbReference>
<comment type="similarity">
    <text evidence="1">Belongs to the helicase family.</text>
</comment>
<feature type="domain" description="DNA helicase Pif1-like DEAD-box helicase" evidence="2">
    <location>
        <begin position="124"/>
        <end position="344"/>
    </location>
</feature>
<comment type="cofactor">
    <cofactor evidence="1">
        <name>Mg(2+)</name>
        <dbReference type="ChEBI" id="CHEBI:18420"/>
    </cofactor>
</comment>
<evidence type="ECO:0000313" key="5">
    <source>
        <dbReference type="RefSeq" id="XP_015955685.1"/>
    </source>
</evidence>
<dbReference type="KEGG" id="adu:107480081"/>
<comment type="catalytic activity">
    <reaction evidence="1">
        <text>ATP + H2O = ADP + phosphate + H(+)</text>
        <dbReference type="Rhea" id="RHEA:13065"/>
        <dbReference type="ChEBI" id="CHEBI:15377"/>
        <dbReference type="ChEBI" id="CHEBI:15378"/>
        <dbReference type="ChEBI" id="CHEBI:30616"/>
        <dbReference type="ChEBI" id="CHEBI:43474"/>
        <dbReference type="ChEBI" id="CHEBI:456216"/>
        <dbReference type="EC" id="5.6.2.3"/>
    </reaction>
</comment>
<evidence type="ECO:0000256" key="1">
    <source>
        <dbReference type="RuleBase" id="RU363044"/>
    </source>
</evidence>
<keyword evidence="1" id="KW-0227">DNA damage</keyword>
<keyword evidence="1" id="KW-0233">DNA recombination</keyword>
<dbReference type="PANTHER" id="PTHR10492:SF101">
    <property type="entry name" value="ATP-DEPENDENT DNA HELICASE"/>
    <property type="match status" value="1"/>
</dbReference>
<dbReference type="GO" id="GO:0016787">
    <property type="term" value="F:hydrolase activity"/>
    <property type="evidence" value="ECO:0007669"/>
    <property type="project" value="UniProtKB-KW"/>
</dbReference>
<dbReference type="PANTHER" id="PTHR10492">
    <property type="match status" value="1"/>
</dbReference>
<dbReference type="Pfam" id="PF05970">
    <property type="entry name" value="PIF1"/>
    <property type="match status" value="1"/>
</dbReference>
<protein>
    <recommendedName>
        <fullName evidence="1">ATP-dependent DNA helicase</fullName>
        <ecNumber evidence="1">5.6.2.3</ecNumber>
    </recommendedName>
</protein>
<dbReference type="OrthoDB" id="1421017at2759"/>
<dbReference type="InterPro" id="IPR049163">
    <property type="entry name" value="Pif1-like_2B_dom"/>
</dbReference>
<dbReference type="Gene3D" id="3.40.50.300">
    <property type="entry name" value="P-loop containing nucleotide triphosphate hydrolases"/>
    <property type="match status" value="2"/>
</dbReference>
<dbReference type="GO" id="GO:0006281">
    <property type="term" value="P:DNA repair"/>
    <property type="evidence" value="ECO:0007669"/>
    <property type="project" value="UniProtKB-KW"/>
</dbReference>
<dbReference type="InterPro" id="IPR027417">
    <property type="entry name" value="P-loop_NTPase"/>
</dbReference>
<keyword evidence="1" id="KW-0234">DNA repair</keyword>
<dbReference type="Pfam" id="PF21530">
    <property type="entry name" value="Pif1_2B_dom"/>
    <property type="match status" value="1"/>
</dbReference>
<reference evidence="5" key="2">
    <citation type="submission" date="2025-08" db="UniProtKB">
        <authorList>
            <consortium name="RefSeq"/>
        </authorList>
    </citation>
    <scope>IDENTIFICATION</scope>
    <source>
        <tissue evidence="5">Whole plant</tissue>
    </source>
</reference>
<dbReference type="GeneID" id="107480081"/>
<gene>
    <name evidence="5" type="primary">LOC107480081</name>
</gene>
<accession>A0A6P4CR37</accession>
<feature type="domain" description="DNA helicase Pif1-like 2B" evidence="3">
    <location>
        <begin position="443"/>
        <end position="489"/>
    </location>
</feature>
<keyword evidence="4" id="KW-1185">Reference proteome</keyword>
<dbReference type="InterPro" id="IPR010285">
    <property type="entry name" value="DNA_helicase_pif1-like_DEAD"/>
</dbReference>
<dbReference type="AlphaFoldDB" id="A0A6P4CR37"/>
<dbReference type="EC" id="5.6.2.3" evidence="1"/>
<evidence type="ECO:0000259" key="3">
    <source>
        <dbReference type="Pfam" id="PF21530"/>
    </source>
</evidence>
<dbReference type="GO" id="GO:0006310">
    <property type="term" value="P:DNA recombination"/>
    <property type="evidence" value="ECO:0007669"/>
    <property type="project" value="UniProtKB-KW"/>
</dbReference>
<dbReference type="GO" id="GO:0043139">
    <property type="term" value="F:5'-3' DNA helicase activity"/>
    <property type="evidence" value="ECO:0007669"/>
    <property type="project" value="UniProtKB-EC"/>
</dbReference>
<dbReference type="RefSeq" id="XP_015955685.1">
    <property type="nucleotide sequence ID" value="XM_016100199.1"/>
</dbReference>
<keyword evidence="1" id="KW-0378">Hydrolase</keyword>
<evidence type="ECO:0000313" key="4">
    <source>
        <dbReference type="Proteomes" id="UP000515211"/>
    </source>
</evidence>
<reference evidence="4" key="1">
    <citation type="journal article" date="2016" name="Nat. Genet.">
        <title>The genome sequences of Arachis duranensis and Arachis ipaensis, the diploid ancestors of cultivated peanut.</title>
        <authorList>
            <person name="Bertioli D.J."/>
            <person name="Cannon S.B."/>
            <person name="Froenicke L."/>
            <person name="Huang G."/>
            <person name="Farmer A.D."/>
            <person name="Cannon E.K."/>
            <person name="Liu X."/>
            <person name="Gao D."/>
            <person name="Clevenger J."/>
            <person name="Dash S."/>
            <person name="Ren L."/>
            <person name="Moretzsohn M.C."/>
            <person name="Shirasawa K."/>
            <person name="Huang W."/>
            <person name="Vidigal B."/>
            <person name="Abernathy B."/>
            <person name="Chu Y."/>
            <person name="Niederhuth C.E."/>
            <person name="Umale P."/>
            <person name="Araujo A.C."/>
            <person name="Kozik A."/>
            <person name="Kim K.D."/>
            <person name="Burow M.D."/>
            <person name="Varshney R.K."/>
            <person name="Wang X."/>
            <person name="Zhang X."/>
            <person name="Barkley N."/>
            <person name="Guimaraes P.M."/>
            <person name="Isobe S."/>
            <person name="Guo B."/>
            <person name="Liao B."/>
            <person name="Stalker H.T."/>
            <person name="Schmitz R.J."/>
            <person name="Scheffler B.E."/>
            <person name="Leal-Bertioli S.C."/>
            <person name="Xun X."/>
            <person name="Jackson S.A."/>
            <person name="Michelmore R."/>
            <person name="Ozias-Akins P."/>
        </authorList>
    </citation>
    <scope>NUCLEOTIDE SEQUENCE [LARGE SCALE GENOMIC DNA]</scope>
    <source>
        <strain evidence="4">cv. V14167</strain>
    </source>
</reference>
<organism evidence="4 5">
    <name type="scientific">Arachis duranensis</name>
    <name type="common">Wild peanut</name>
    <dbReference type="NCBI Taxonomy" id="130453"/>
    <lineage>
        <taxon>Eukaryota</taxon>
        <taxon>Viridiplantae</taxon>
        <taxon>Streptophyta</taxon>
        <taxon>Embryophyta</taxon>
        <taxon>Tracheophyta</taxon>
        <taxon>Spermatophyta</taxon>
        <taxon>Magnoliopsida</taxon>
        <taxon>eudicotyledons</taxon>
        <taxon>Gunneridae</taxon>
        <taxon>Pentapetalae</taxon>
        <taxon>rosids</taxon>
        <taxon>fabids</taxon>
        <taxon>Fabales</taxon>
        <taxon>Fabaceae</taxon>
        <taxon>Papilionoideae</taxon>
        <taxon>50 kb inversion clade</taxon>
        <taxon>dalbergioids sensu lato</taxon>
        <taxon>Dalbergieae</taxon>
        <taxon>Pterocarpus clade</taxon>
        <taxon>Arachis</taxon>
    </lineage>
</organism>
<dbReference type="GO" id="GO:0000723">
    <property type="term" value="P:telomere maintenance"/>
    <property type="evidence" value="ECO:0007669"/>
    <property type="project" value="InterPro"/>
</dbReference>
<dbReference type="Gene3D" id="2.30.30.940">
    <property type="match status" value="1"/>
</dbReference>
<keyword evidence="1" id="KW-0347">Helicase</keyword>
<name>A0A6P4CR37_ARADU</name>
<keyword evidence="1" id="KW-0067">ATP-binding</keyword>
<dbReference type="SUPFAM" id="SSF52540">
    <property type="entry name" value="P-loop containing nucleoside triphosphate hydrolases"/>
    <property type="match status" value="2"/>
</dbReference>
<sequence length="606" mass="68682">MARPEHVWKNTWKLLSDDIVHRQRRILDNQALSKSIPLDVPVNMCRKLGLQVTDEELQDLILIEIEDLQKAYNKSLRDYHSMPYPNMKISNLLLRHTGINRLIHDELRYDRRNLAVEHTTYLQQLTEEQRLVYEQIMKTVNNGKGRVFFLYGYGGTRKTFFWKTLAAAIRSKGKIVITVASSGIASLLLPGGRTAHSCFAIPLNLDEFSTCNIKQGSALAELILKTQLIIWDEAPMVNKHCIEVLDRTMRDILRFSNPNSQNQPFGGKTIVFGGDFRQILPVIPKGSRQDTVHATINSSYIWESCKLLTLSKNMRLKATHDDEKIEDLREFAEWILKIGAGNYGTLKDGVDRVKILDDIMIKDWDDPIVAICKAIYPDLFDGTNYLSNIQDRAILAPTLHIVDEINNYMISLNQTEAQTFYSSDKACETEPANDISASIHTPEFLNTIKCSGVPNHELTLKVGTPIMLLRNIDHTAGLCNGTRLVITKLGKHVLEARSLSGANSGQNVFIPRMTLTPSDYRIPFKFQRRQIPIMVSYAMTINKSQGQSLSKVGLILKKSVFIHGQLYVAVSRVTNRALLKILICHAEDNCTETDNVVYKEVFRNVG</sequence>
<dbReference type="CDD" id="cd18809">
    <property type="entry name" value="SF1_C_RecD"/>
    <property type="match status" value="1"/>
</dbReference>